<accession>A0A316HKP8</accession>
<dbReference type="AlphaFoldDB" id="A0A316HKP8"/>
<dbReference type="Proteomes" id="UP000246005">
    <property type="component" value="Unassembled WGS sequence"/>
</dbReference>
<name>A0A316HKP8_9PSEU</name>
<dbReference type="EMBL" id="QGHB01000022">
    <property type="protein sequence ID" value="PWK80763.1"/>
    <property type="molecule type" value="Genomic_DNA"/>
</dbReference>
<sequence>MLALVAALGAGNPAVTVFASERAWPEDWPPHWQRFRGVELEVVLDALGSPVTLVVTGQGGVRFEIPGELLGDGLRAVTSMG</sequence>
<evidence type="ECO:0000313" key="1">
    <source>
        <dbReference type="EMBL" id="PWK80763.1"/>
    </source>
</evidence>
<comment type="caution">
    <text evidence="1">The sequence shown here is derived from an EMBL/GenBank/DDBJ whole genome shotgun (WGS) entry which is preliminary data.</text>
</comment>
<gene>
    <name evidence="1" type="ORF">C8D88_12241</name>
</gene>
<protein>
    <submittedName>
        <fullName evidence="1">Uncharacterized protein</fullName>
    </submittedName>
</protein>
<reference evidence="1 2" key="1">
    <citation type="submission" date="2018-05" db="EMBL/GenBank/DDBJ databases">
        <title>Genomic Encyclopedia of Type Strains, Phase IV (KMG-IV): sequencing the most valuable type-strain genomes for metagenomic binning, comparative biology and taxonomic classification.</title>
        <authorList>
            <person name="Goeker M."/>
        </authorList>
    </citation>
    <scope>NUCLEOTIDE SEQUENCE [LARGE SCALE GENOMIC DNA]</scope>
    <source>
        <strain evidence="1 2">DSM 45480</strain>
    </source>
</reference>
<organism evidence="1 2">
    <name type="scientific">Lentzea atacamensis</name>
    <dbReference type="NCBI Taxonomy" id="531938"/>
    <lineage>
        <taxon>Bacteria</taxon>
        <taxon>Bacillati</taxon>
        <taxon>Actinomycetota</taxon>
        <taxon>Actinomycetes</taxon>
        <taxon>Pseudonocardiales</taxon>
        <taxon>Pseudonocardiaceae</taxon>
        <taxon>Lentzea</taxon>
    </lineage>
</organism>
<evidence type="ECO:0000313" key="2">
    <source>
        <dbReference type="Proteomes" id="UP000246005"/>
    </source>
</evidence>
<proteinExistence type="predicted"/>
<dbReference type="RefSeq" id="WP_109642101.1">
    <property type="nucleotide sequence ID" value="NZ_QGHB01000022.1"/>
</dbReference>